<dbReference type="HOGENOM" id="CLU_180035_0_0_3"/>
<dbReference type="RefSeq" id="WP_012195924.1">
    <property type="nucleotide sequence ID" value="NC_009976.1"/>
</dbReference>
<organism evidence="3 4">
    <name type="scientific">Prochlorococcus marinus (strain MIT 9211)</name>
    <dbReference type="NCBI Taxonomy" id="93059"/>
    <lineage>
        <taxon>Bacteria</taxon>
        <taxon>Bacillati</taxon>
        <taxon>Cyanobacteriota</taxon>
        <taxon>Cyanophyceae</taxon>
        <taxon>Synechococcales</taxon>
        <taxon>Prochlorococcaceae</taxon>
        <taxon>Prochlorococcus</taxon>
    </lineage>
</organism>
<dbReference type="KEGG" id="pmj:P9211_13721"/>
<keyword evidence="2" id="KW-0472">Membrane</keyword>
<evidence type="ECO:0000256" key="1">
    <source>
        <dbReference type="SAM" id="MobiDB-lite"/>
    </source>
</evidence>
<evidence type="ECO:0000313" key="3">
    <source>
        <dbReference type="EMBL" id="ABX09303.1"/>
    </source>
</evidence>
<dbReference type="Proteomes" id="UP000000788">
    <property type="component" value="Chromosome"/>
</dbReference>
<keyword evidence="2" id="KW-0812">Transmembrane</keyword>
<dbReference type="eggNOG" id="ENOG5030RKJ">
    <property type="taxonomic scope" value="Bacteria"/>
</dbReference>
<feature type="region of interest" description="Disordered" evidence="1">
    <location>
        <begin position="1"/>
        <end position="41"/>
    </location>
</feature>
<keyword evidence="4" id="KW-1185">Reference proteome</keyword>
<feature type="transmembrane region" description="Helical" evidence="2">
    <location>
        <begin position="66"/>
        <end position="89"/>
    </location>
</feature>
<dbReference type="OrthoDB" id="542352at2"/>
<evidence type="ECO:0000313" key="4">
    <source>
        <dbReference type="Proteomes" id="UP000000788"/>
    </source>
</evidence>
<name>A9BBU1_PROM4</name>
<sequence length="101" mass="11045">MAESKKVSEGEAKSQKPDSLDRNVKSKKSAKASSNSTVEANASKEDVLLRIPGVLEYKVPSKKTRIILGALVLALNMLLLVAVGLYFYVPGFKDFIYNIGR</sequence>
<keyword evidence="2" id="KW-1133">Transmembrane helix</keyword>
<dbReference type="EMBL" id="CP000878">
    <property type="protein sequence ID" value="ABX09303.1"/>
    <property type="molecule type" value="Genomic_DNA"/>
</dbReference>
<dbReference type="AlphaFoldDB" id="A9BBU1"/>
<feature type="compositionally biased region" description="Basic and acidic residues" evidence="1">
    <location>
        <begin position="1"/>
        <end position="24"/>
    </location>
</feature>
<proteinExistence type="predicted"/>
<gene>
    <name evidence="3" type="ordered locus">P9211_13721</name>
</gene>
<reference evidence="3 4" key="1">
    <citation type="journal article" date="2007" name="PLoS Genet.">
        <title>Patterns and implications of gene gain and loss in the evolution of Prochlorococcus.</title>
        <authorList>
            <person name="Kettler G.C."/>
            <person name="Martiny A.C."/>
            <person name="Huang K."/>
            <person name="Zucker J."/>
            <person name="Coleman M.L."/>
            <person name="Rodrigue S."/>
            <person name="Chen F."/>
            <person name="Lapidus A."/>
            <person name="Ferriera S."/>
            <person name="Johnson J."/>
            <person name="Steglich C."/>
            <person name="Church G.M."/>
            <person name="Richardson P."/>
            <person name="Chisholm S.W."/>
        </authorList>
    </citation>
    <scope>NUCLEOTIDE SEQUENCE [LARGE SCALE GENOMIC DNA]</scope>
    <source>
        <strain evidence="4">MIT 9211</strain>
    </source>
</reference>
<accession>A9BBU1</accession>
<protein>
    <submittedName>
        <fullName evidence="3">Possible Beta-lactamase</fullName>
    </submittedName>
</protein>
<evidence type="ECO:0000256" key="2">
    <source>
        <dbReference type="SAM" id="Phobius"/>
    </source>
</evidence>